<organism evidence="22 23">
    <name type="scientific">Malassezia nana</name>
    <dbReference type="NCBI Taxonomy" id="180528"/>
    <lineage>
        <taxon>Eukaryota</taxon>
        <taxon>Fungi</taxon>
        <taxon>Dikarya</taxon>
        <taxon>Basidiomycota</taxon>
        <taxon>Ustilaginomycotina</taxon>
        <taxon>Malasseziomycetes</taxon>
        <taxon>Malasseziales</taxon>
        <taxon>Malasseziaceae</taxon>
        <taxon>Malassezia</taxon>
    </lineage>
</organism>
<dbReference type="GO" id="GO:0002926">
    <property type="term" value="P:tRNA wobble base 5-methoxycarbonylmethyl-2-thiouridinylation"/>
    <property type="evidence" value="ECO:0007669"/>
    <property type="project" value="TreeGrafter"/>
</dbReference>
<dbReference type="PANTHER" id="PTHR11135">
    <property type="entry name" value="HISTONE ACETYLTRANSFERASE-RELATED"/>
    <property type="match status" value="1"/>
</dbReference>
<keyword evidence="14 22" id="KW-0012">Acyltransferase</keyword>
<dbReference type="InterPro" id="IPR056591">
    <property type="entry name" value="ELP3-like_N"/>
</dbReference>
<dbReference type="SFLD" id="SFLDF00344">
    <property type="entry name" value="ELP3-like"/>
    <property type="match status" value="1"/>
</dbReference>
<dbReference type="FunFam" id="3.40.630.30:FF:000003">
    <property type="entry name" value="Elongator complex protein 3"/>
    <property type="match status" value="1"/>
</dbReference>
<dbReference type="EC" id="2.3.1.311" evidence="16"/>
<dbReference type="InterPro" id="IPR006638">
    <property type="entry name" value="Elp3/MiaA/NifB-like_rSAM"/>
</dbReference>
<evidence type="ECO:0000256" key="5">
    <source>
        <dbReference type="ARBA" id="ARBA00022485"/>
    </source>
</evidence>
<evidence type="ECO:0000256" key="2">
    <source>
        <dbReference type="ARBA" id="ARBA00005043"/>
    </source>
</evidence>
<dbReference type="SFLD" id="SFLDS00029">
    <property type="entry name" value="Radical_SAM"/>
    <property type="match status" value="1"/>
</dbReference>
<evidence type="ECO:0000256" key="9">
    <source>
        <dbReference type="ARBA" id="ARBA00022694"/>
    </source>
</evidence>
<comment type="catalytic activity">
    <reaction evidence="17">
        <text>uridine(34) in tRNA + acetyl-CoA + S-adenosyl-L-methionine + H2O = 5-(carboxymethyl)uridine(34) in tRNA + 5'-deoxyadenosine + L-methionine + CoA + 2 H(+)</text>
        <dbReference type="Rhea" id="RHEA:61020"/>
        <dbReference type="Rhea" id="RHEA-COMP:10407"/>
        <dbReference type="Rhea" id="RHEA-COMP:11727"/>
        <dbReference type="ChEBI" id="CHEBI:15377"/>
        <dbReference type="ChEBI" id="CHEBI:15378"/>
        <dbReference type="ChEBI" id="CHEBI:17319"/>
        <dbReference type="ChEBI" id="CHEBI:57287"/>
        <dbReference type="ChEBI" id="CHEBI:57288"/>
        <dbReference type="ChEBI" id="CHEBI:57844"/>
        <dbReference type="ChEBI" id="CHEBI:59789"/>
        <dbReference type="ChEBI" id="CHEBI:65315"/>
        <dbReference type="ChEBI" id="CHEBI:74882"/>
        <dbReference type="EC" id="2.3.1.311"/>
    </reaction>
    <physiologicalReaction direction="left-to-right" evidence="17">
        <dbReference type="Rhea" id="RHEA:61021"/>
    </physiologicalReaction>
</comment>
<reference evidence="22" key="1">
    <citation type="submission" date="2023-03" db="EMBL/GenBank/DDBJ databases">
        <title>Mating type loci evolution in Malassezia.</title>
        <authorList>
            <person name="Coelho M.A."/>
        </authorList>
    </citation>
    <scope>NUCLEOTIDE SEQUENCE</scope>
    <source>
        <strain evidence="22">CBS 9557</strain>
    </source>
</reference>
<keyword evidence="23" id="KW-1185">Reference proteome</keyword>
<dbReference type="Pfam" id="PF16199">
    <property type="entry name" value="Radical_SAM_C"/>
    <property type="match status" value="1"/>
</dbReference>
<dbReference type="PROSITE" id="PS00383">
    <property type="entry name" value="TYR_PHOSPHATASE_1"/>
    <property type="match status" value="1"/>
</dbReference>
<accession>A0AAF0EJC8</accession>
<dbReference type="SUPFAM" id="SSF102114">
    <property type="entry name" value="Radical SAM enzymes"/>
    <property type="match status" value="1"/>
</dbReference>
<keyword evidence="12" id="KW-0408">Iron</keyword>
<dbReference type="Pfam" id="PF23613">
    <property type="entry name" value="ELP3_N"/>
    <property type="match status" value="1"/>
</dbReference>
<dbReference type="AlphaFoldDB" id="A0AAF0EJC8"/>
<keyword evidence="11" id="KW-0694">RNA-binding</keyword>
<dbReference type="GO" id="GO:0046872">
    <property type="term" value="F:metal ion binding"/>
    <property type="evidence" value="ECO:0007669"/>
    <property type="project" value="UniProtKB-KW"/>
</dbReference>
<dbReference type="InterPro" id="IPR016181">
    <property type="entry name" value="Acyl_CoA_acyltransferase"/>
</dbReference>
<dbReference type="InterPro" id="IPR058240">
    <property type="entry name" value="rSAM_sf"/>
</dbReference>
<dbReference type="Proteomes" id="UP001213623">
    <property type="component" value="Chromosome 4"/>
</dbReference>
<evidence type="ECO:0000256" key="16">
    <source>
        <dbReference type="ARBA" id="ARBA00044771"/>
    </source>
</evidence>
<evidence type="ECO:0000313" key="23">
    <source>
        <dbReference type="Proteomes" id="UP001213623"/>
    </source>
</evidence>
<dbReference type="PROSITE" id="PS51186">
    <property type="entry name" value="GNAT"/>
    <property type="match status" value="1"/>
</dbReference>
<dbReference type="InterPro" id="IPR000182">
    <property type="entry name" value="GNAT_dom"/>
</dbReference>
<dbReference type="NCBIfam" id="TIGR01211">
    <property type="entry name" value="ELP3"/>
    <property type="match status" value="1"/>
</dbReference>
<dbReference type="PANTHER" id="PTHR11135:SF0">
    <property type="entry name" value="ELONGATOR COMPLEX PROTEIN 3"/>
    <property type="match status" value="1"/>
</dbReference>
<dbReference type="SUPFAM" id="SSF52799">
    <property type="entry name" value="(Phosphotyrosine protein) phosphatases II"/>
    <property type="match status" value="1"/>
</dbReference>
<dbReference type="CDD" id="cd01335">
    <property type="entry name" value="Radical_SAM"/>
    <property type="match status" value="1"/>
</dbReference>
<dbReference type="GO" id="GO:0051539">
    <property type="term" value="F:4 iron, 4 sulfur cluster binding"/>
    <property type="evidence" value="ECO:0007669"/>
    <property type="project" value="UniProtKB-KW"/>
</dbReference>
<feature type="domain" description="Radical SAM core" evidence="21">
    <location>
        <begin position="80"/>
        <end position="354"/>
    </location>
</feature>
<dbReference type="InterPro" id="IPR010569">
    <property type="entry name" value="Myotubularin-like_Pase_dom"/>
</dbReference>
<dbReference type="SUPFAM" id="SSF55729">
    <property type="entry name" value="Acyl-CoA N-acyltransferases (Nat)"/>
    <property type="match status" value="1"/>
</dbReference>
<dbReference type="Gene3D" id="3.40.630.30">
    <property type="match status" value="1"/>
</dbReference>
<evidence type="ECO:0000256" key="15">
    <source>
        <dbReference type="ARBA" id="ARBA00030769"/>
    </source>
</evidence>
<dbReference type="GO" id="GO:0005737">
    <property type="term" value="C:cytoplasm"/>
    <property type="evidence" value="ECO:0007669"/>
    <property type="project" value="TreeGrafter"/>
</dbReference>
<sequence>MAGGSVSTSAECLLRVCADIAAQLVQAHEESRPVSLNAIRGATCKKHGYGGVPRLTDIIAAVPDQYKKALVPALRAKPIRSASGIAVVAVMCKPHRCPHIALTGNICVYCPGGPDSDFEYSTQSYTGYESRGRVQQLRELGHSVDKVEYIIMGGTFMSLPESYRNEFIAQLHNALSGHTGLDVDEAVRFSERSQTKCIGITIETRPDYCLRPHLSQMLRYGCTRLEIGVQSVYEDVARDTNRGHTVKAVCETFHLAKDAGYKVVAHMMPDLPNVGVERDMEQFKEYFENPAFRSDGLKLYPTLVIRGTGLYELWRTGRYKNYTPSLLVDVIARILALVPPWTRVYRVQRDIPMPLVSSGVENGNLREMALERMRDFGVTCRDVRYREVGIHEIHTKVRPEEIEFLRRDYMANGGWETFLSYEDPENDILVALLRLRKCSSTATYRPELTKNGQTSIVRELHTYGSAVPLHSRDPTKFQHQGFGTLLMEQAEQIARDEHGSVKIAVISGVGTRDYYRRLGYELEGPSSLVVTDHYLSWDNGDTCDRIDIPLIAYAVRRPMVLQSSTNKALYPISIFLETFEHMALGFAEEAVALRVMEQMKQAAHKGTWKHLTPDRIEQYAAFHRGTDTSAGWHLYHAPTEFKRQGVGATTKAWRFSLVNANYDLIPTYPTTLVVPANISDNALIQAVKHRSKGRIPVLTYVHWANQATISRSSQPMVGMTQNRSLQDERLVESIFFSHAYDQGTLMSSTVYGSTQTNLIVDARPTTNAMANHAKGAGSENMEHYKNCKKVYLGIDNIHVMRDSLRKIQTALRLADEKPTFDEPQWPGTIDQVQLHRSQWLKHLTALLDGTRQIVQNVHVYSSHVLIHCSDGWDRTSQLASLAALCMDPYYRTAKGFAVLIEKDWISFGHQFQERLGLLGLGDTKFDMTPPQHELVFDASVPEDERVADPVGASHVLWGFTKSLAQHFQAGAAAQRSPIFFQFLDCVAQLLRQFPERFEFTDTFLAELLQLAYAGTTGTFLFNSECERLSSQNGQNPPSQTTPSVWDALLASDRWIQPRFNPALDARTGSGDHGVLFPDPKDVRFTPTLFRRSDAELNGKLDAERMEHERLQQRLNMVGRQARPRAPTAPSTDPLIPDETFHVAARSVRALFQDGWSRMQDAMRKPGPDTADSLQPSSPAVEAAPPASPARVSQPYTSPTNPWAAKPAQEMVEFERLSLGNVQAPPQPVSSESLPESSSHGWQGDPLQVWSL</sequence>
<dbReference type="EMBL" id="CP119895">
    <property type="protein sequence ID" value="WFD27447.1"/>
    <property type="molecule type" value="Genomic_DNA"/>
</dbReference>
<feature type="compositionally biased region" description="Low complexity" evidence="18">
    <location>
        <begin position="1175"/>
        <end position="1184"/>
    </location>
</feature>
<evidence type="ECO:0000313" key="22">
    <source>
        <dbReference type="EMBL" id="WFD27447.1"/>
    </source>
</evidence>
<dbReference type="InterPro" id="IPR016130">
    <property type="entry name" value="Tyr_Pase_AS"/>
</dbReference>
<feature type="domain" description="Myotubularin phosphatase" evidence="20">
    <location>
        <begin position="631"/>
        <end position="1089"/>
    </location>
</feature>
<evidence type="ECO:0000256" key="14">
    <source>
        <dbReference type="ARBA" id="ARBA00023315"/>
    </source>
</evidence>
<evidence type="ECO:0000256" key="1">
    <source>
        <dbReference type="ARBA" id="ARBA00001966"/>
    </source>
</evidence>
<keyword evidence="7 22" id="KW-0808">Transferase</keyword>
<dbReference type="SFLD" id="SFLDG01086">
    <property type="entry name" value="elongater_protein-like"/>
    <property type="match status" value="1"/>
</dbReference>
<evidence type="ECO:0000256" key="17">
    <source>
        <dbReference type="ARBA" id="ARBA00047372"/>
    </source>
</evidence>
<dbReference type="GO" id="GO:0005634">
    <property type="term" value="C:nucleus"/>
    <property type="evidence" value="ECO:0007669"/>
    <property type="project" value="TreeGrafter"/>
</dbReference>
<dbReference type="GO" id="GO:0033588">
    <property type="term" value="C:elongator holoenzyme complex"/>
    <property type="evidence" value="ECO:0007669"/>
    <property type="project" value="TreeGrafter"/>
</dbReference>
<dbReference type="PROSITE" id="PS51918">
    <property type="entry name" value="RADICAL_SAM"/>
    <property type="match status" value="1"/>
</dbReference>
<dbReference type="InterPro" id="IPR007197">
    <property type="entry name" value="rSAM"/>
</dbReference>
<evidence type="ECO:0000259" key="21">
    <source>
        <dbReference type="PROSITE" id="PS51918"/>
    </source>
</evidence>
<dbReference type="GO" id="GO:0106261">
    <property type="term" value="F:tRNA uridine(34) acetyltransferase activity"/>
    <property type="evidence" value="ECO:0007669"/>
    <property type="project" value="UniProtKB-EC"/>
</dbReference>
<evidence type="ECO:0000256" key="8">
    <source>
        <dbReference type="ARBA" id="ARBA00022691"/>
    </source>
</evidence>
<dbReference type="Pfam" id="PF04055">
    <property type="entry name" value="Radical_SAM"/>
    <property type="match status" value="1"/>
</dbReference>
<dbReference type="InterPro" id="IPR034687">
    <property type="entry name" value="ELP3-like"/>
</dbReference>
<evidence type="ECO:0000256" key="10">
    <source>
        <dbReference type="ARBA" id="ARBA00022723"/>
    </source>
</evidence>
<evidence type="ECO:0000259" key="20">
    <source>
        <dbReference type="PROSITE" id="PS51339"/>
    </source>
</evidence>
<dbReference type="PROSITE" id="PS51339">
    <property type="entry name" value="PPASE_MYOTUBULARIN"/>
    <property type="match status" value="1"/>
</dbReference>
<feature type="region of interest" description="Disordered" evidence="18">
    <location>
        <begin position="1159"/>
        <end position="1251"/>
    </location>
</feature>
<keyword evidence="13" id="KW-0411">Iron-sulfur</keyword>
<dbReference type="InterPro" id="IPR039661">
    <property type="entry name" value="ELP3"/>
</dbReference>
<dbReference type="SMART" id="SM00729">
    <property type="entry name" value="Elp3"/>
    <property type="match status" value="1"/>
</dbReference>
<evidence type="ECO:0000256" key="3">
    <source>
        <dbReference type="ARBA" id="ARBA00005494"/>
    </source>
</evidence>
<evidence type="ECO:0000256" key="7">
    <source>
        <dbReference type="ARBA" id="ARBA00022679"/>
    </source>
</evidence>
<evidence type="ECO:0000256" key="4">
    <source>
        <dbReference type="ARBA" id="ARBA00020266"/>
    </source>
</evidence>
<proteinExistence type="inferred from homology"/>
<evidence type="ECO:0000256" key="13">
    <source>
        <dbReference type="ARBA" id="ARBA00023014"/>
    </source>
</evidence>
<dbReference type="Pfam" id="PF06602">
    <property type="entry name" value="Myotub-related"/>
    <property type="match status" value="1"/>
</dbReference>
<protein>
    <recommendedName>
        <fullName evidence="4">Elongator complex protein 3</fullName>
        <ecNumber evidence="16">2.3.1.311</ecNumber>
    </recommendedName>
    <alternativeName>
        <fullName evidence="15">tRNA uridine(34) acetyltransferase</fullName>
    </alternativeName>
</protein>
<comment type="cofactor">
    <cofactor evidence="1">
        <name>[4Fe-4S] cluster</name>
        <dbReference type="ChEBI" id="CHEBI:49883"/>
    </cofactor>
</comment>
<dbReference type="InterPro" id="IPR032432">
    <property type="entry name" value="Radical_SAM_C"/>
</dbReference>
<keyword evidence="6" id="KW-0820">tRNA-binding</keyword>
<dbReference type="GO" id="GO:0000049">
    <property type="term" value="F:tRNA binding"/>
    <property type="evidence" value="ECO:0007669"/>
    <property type="project" value="UniProtKB-KW"/>
</dbReference>
<evidence type="ECO:0000256" key="18">
    <source>
        <dbReference type="SAM" id="MobiDB-lite"/>
    </source>
</evidence>
<keyword evidence="10" id="KW-0479">Metal-binding</keyword>
<gene>
    <name evidence="22" type="primary">ELP3</name>
    <name evidence="22" type="ORF">MNAN1_002444</name>
</gene>
<feature type="compositionally biased region" description="Low complexity" evidence="18">
    <location>
        <begin position="1228"/>
        <end position="1238"/>
    </location>
</feature>
<dbReference type="InterPro" id="IPR029021">
    <property type="entry name" value="Prot-tyrosine_phosphatase-like"/>
</dbReference>
<name>A0AAF0EJC8_9BASI</name>
<feature type="region of interest" description="Disordered" evidence="18">
    <location>
        <begin position="1117"/>
        <end position="1136"/>
    </location>
</feature>
<evidence type="ECO:0000256" key="11">
    <source>
        <dbReference type="ARBA" id="ARBA00022884"/>
    </source>
</evidence>
<evidence type="ECO:0000259" key="19">
    <source>
        <dbReference type="PROSITE" id="PS51186"/>
    </source>
</evidence>
<feature type="domain" description="N-acetyltransferase" evidence="19">
    <location>
        <begin position="378"/>
        <end position="549"/>
    </location>
</feature>
<keyword evidence="8" id="KW-0949">S-adenosyl-L-methionine</keyword>
<keyword evidence="9" id="KW-0819">tRNA processing</keyword>
<comment type="pathway">
    <text evidence="2">tRNA modification; 5-methoxycarbonylmethyl-2-thiouridine-tRNA biosynthesis.</text>
</comment>
<keyword evidence="5" id="KW-0004">4Fe-4S</keyword>
<evidence type="ECO:0000256" key="12">
    <source>
        <dbReference type="ARBA" id="ARBA00023004"/>
    </source>
</evidence>
<comment type="similarity">
    <text evidence="3">Belongs to the ELP3 family.</text>
</comment>
<evidence type="ECO:0000256" key="6">
    <source>
        <dbReference type="ARBA" id="ARBA00022555"/>
    </source>
</evidence>